<proteinExistence type="predicted"/>
<dbReference type="EMBL" id="JAFEMC010000001">
    <property type="protein sequence ID" value="MBM6574865.1"/>
    <property type="molecule type" value="Genomic_DNA"/>
</dbReference>
<feature type="chain" id="PRO_5046031009" evidence="1">
    <location>
        <begin position="24"/>
        <end position="253"/>
    </location>
</feature>
<keyword evidence="1" id="KW-0732">Signal</keyword>
<name>A0ABS2D1R9_9SPHN</name>
<dbReference type="Pfam" id="PF07589">
    <property type="entry name" value="PEP-CTERM"/>
    <property type="match status" value="1"/>
</dbReference>
<gene>
    <name evidence="3" type="ORF">ILT43_00655</name>
</gene>
<dbReference type="InterPro" id="IPR013424">
    <property type="entry name" value="Ice-binding_C"/>
</dbReference>
<dbReference type="RefSeq" id="WP_204193223.1">
    <property type="nucleotide sequence ID" value="NZ_JAFEMC010000001.1"/>
</dbReference>
<evidence type="ECO:0000313" key="4">
    <source>
        <dbReference type="Proteomes" id="UP000763641"/>
    </source>
</evidence>
<comment type="caution">
    <text evidence="3">The sequence shown here is derived from an EMBL/GenBank/DDBJ whole genome shotgun (WGS) entry which is preliminary data.</text>
</comment>
<protein>
    <submittedName>
        <fullName evidence="3">PEPxxWA-CTERM sorting domain-containing protein</fullName>
    </submittedName>
</protein>
<organism evidence="3 4">
    <name type="scientific">Sphingomonas longa</name>
    <dbReference type="NCBI Taxonomy" id="2778730"/>
    <lineage>
        <taxon>Bacteria</taxon>
        <taxon>Pseudomonadati</taxon>
        <taxon>Pseudomonadota</taxon>
        <taxon>Alphaproteobacteria</taxon>
        <taxon>Sphingomonadales</taxon>
        <taxon>Sphingomonadaceae</taxon>
        <taxon>Sphingomonas</taxon>
    </lineage>
</organism>
<feature type="signal peptide" evidence="1">
    <location>
        <begin position="1"/>
        <end position="23"/>
    </location>
</feature>
<keyword evidence="4" id="KW-1185">Reference proteome</keyword>
<dbReference type="NCBIfam" id="NF035944">
    <property type="entry name" value="PEPxxWA-CTERM"/>
    <property type="match status" value="1"/>
</dbReference>
<dbReference type="Proteomes" id="UP000763641">
    <property type="component" value="Unassembled WGS sequence"/>
</dbReference>
<evidence type="ECO:0000313" key="3">
    <source>
        <dbReference type="EMBL" id="MBM6574865.1"/>
    </source>
</evidence>
<reference evidence="3 4" key="1">
    <citation type="submission" date="2020-12" db="EMBL/GenBank/DDBJ databases">
        <title>Sphingomonas sp.</title>
        <authorList>
            <person name="Kim M.K."/>
        </authorList>
    </citation>
    <scope>NUCLEOTIDE SEQUENCE [LARGE SCALE GENOMIC DNA]</scope>
    <source>
        <strain evidence="3 4">BT552</strain>
    </source>
</reference>
<dbReference type="NCBIfam" id="TIGR02595">
    <property type="entry name" value="PEP_CTERM"/>
    <property type="match status" value="1"/>
</dbReference>
<feature type="domain" description="Ice-binding protein C-terminal" evidence="2">
    <location>
        <begin position="219"/>
        <end position="243"/>
    </location>
</feature>
<evidence type="ECO:0000259" key="2">
    <source>
        <dbReference type="Pfam" id="PF07589"/>
    </source>
</evidence>
<accession>A0ABS2D1R9</accession>
<sequence length="253" mass="25074">MNTLFQLAAMSAASVVVPGTATAAVIFERATGATNIVVRVDGGGPDVSSINDGITAPGTLSIVDAASRIGTSSTARAASSIIAEFTSSASATIAFDQATGYTGPGTAVAVAVGVLFYDFVLTTRSDIALTGTVATSGEDAVPLGQRIGITGSGGAALFDSGRIAGPFASTVTLGAGRYSMFVGDLTTNVVGNDPDDALGASTGKTLNSRYSIAITDAATVPEPASWALMIAGFGMVGGAIRRRASVRIRGAAL</sequence>
<evidence type="ECO:0000256" key="1">
    <source>
        <dbReference type="SAM" id="SignalP"/>
    </source>
</evidence>